<dbReference type="PANTHER" id="PTHR44688:SF16">
    <property type="entry name" value="DNA-BINDING TRANSCRIPTIONAL ACTIVATOR DEVR_DOSR"/>
    <property type="match status" value="1"/>
</dbReference>
<dbReference type="GO" id="GO:0003677">
    <property type="term" value="F:DNA binding"/>
    <property type="evidence" value="ECO:0007669"/>
    <property type="project" value="UniProtKB-KW"/>
</dbReference>
<evidence type="ECO:0000256" key="2">
    <source>
        <dbReference type="ARBA" id="ARBA00023125"/>
    </source>
</evidence>
<dbReference type="Pfam" id="PF00196">
    <property type="entry name" value="GerE"/>
    <property type="match status" value="1"/>
</dbReference>
<keyword evidence="2" id="KW-0238">DNA-binding</keyword>
<evidence type="ECO:0000256" key="3">
    <source>
        <dbReference type="ARBA" id="ARBA00023163"/>
    </source>
</evidence>
<dbReference type="InterPro" id="IPR036388">
    <property type="entry name" value="WH-like_DNA-bd_sf"/>
</dbReference>
<dbReference type="GO" id="GO:0006355">
    <property type="term" value="P:regulation of DNA-templated transcription"/>
    <property type="evidence" value="ECO:0007669"/>
    <property type="project" value="InterPro"/>
</dbReference>
<comment type="caution">
    <text evidence="5">The sequence shown here is derived from an EMBL/GenBank/DDBJ whole genome shotgun (WGS) entry which is preliminary data.</text>
</comment>
<keyword evidence="1" id="KW-0805">Transcription regulation</keyword>
<proteinExistence type="predicted"/>
<dbReference type="RefSeq" id="WP_112115397.1">
    <property type="nucleotide sequence ID" value="NZ_PRKZ01000003.1"/>
</dbReference>
<dbReference type="EMBL" id="PRKZ01000003">
    <property type="protein sequence ID" value="RAW50615.1"/>
    <property type="molecule type" value="Genomic_DNA"/>
</dbReference>
<reference evidence="5 6" key="1">
    <citation type="submission" date="2018-02" db="EMBL/GenBank/DDBJ databases">
        <title>Complete genome sequencing of Faecalibacterium prausnitzii strains isolated from the human gut.</title>
        <authorList>
            <person name="Fitzgerald B.C."/>
            <person name="Shkoporov A.N."/>
            <person name="Ross P.R."/>
            <person name="Hill C."/>
        </authorList>
    </citation>
    <scope>NUCLEOTIDE SEQUENCE [LARGE SCALE GENOMIC DNA]</scope>
    <source>
        <strain evidence="5 6">APC942/8-14-2</strain>
    </source>
</reference>
<dbReference type="AlphaFoldDB" id="A0A329TMK2"/>
<name>A0A329TMK2_9FIRM</name>
<evidence type="ECO:0000313" key="6">
    <source>
        <dbReference type="Proteomes" id="UP000251634"/>
    </source>
</evidence>
<dbReference type="SMART" id="SM00421">
    <property type="entry name" value="HTH_LUXR"/>
    <property type="match status" value="1"/>
</dbReference>
<evidence type="ECO:0000259" key="4">
    <source>
        <dbReference type="PROSITE" id="PS50043"/>
    </source>
</evidence>
<dbReference type="SUPFAM" id="SSF46894">
    <property type="entry name" value="C-terminal effector domain of the bipartite response regulators"/>
    <property type="match status" value="1"/>
</dbReference>
<accession>A0A329TMK2</accession>
<sequence length="375" mass="43158">MDRAEDGRLRFFSELSEHQISADEFFNVVLLDSLARNFGLQNVLISYFDPQGNFLSWTHRNGVLADCEEHPYRRCQPADVVRQTLYREAVQDKLTYNNVTPRLYHSTKLIPPEDYEQSSYVRFLEENFGARYSVTMAFGINAYIQVAFFKSREEGDFTPEELSQLEQIYVYIANDYKNFKKYEQAKIISNIQSEIILSGEKAYLVTDDFMHIMSCNHAAKVCLDDILGGAADGLDGSRPCSWLPFLLGSELGHAENRVQTRVIRDYIFKIYTYDQRYSNGIVDRYHWITIARAEQPAAAGKNSEALPAGTGQPLTKAELRVARLLAKGLTYQAVADKLVVSYHTVKKHVQNIYLKCGVNSRFQLYRWMEQNEPKK</sequence>
<dbReference type="PROSITE" id="PS00622">
    <property type="entry name" value="HTH_LUXR_1"/>
    <property type="match status" value="1"/>
</dbReference>
<dbReference type="InterPro" id="IPR016032">
    <property type="entry name" value="Sig_transdc_resp-reg_C-effctor"/>
</dbReference>
<keyword evidence="3" id="KW-0804">Transcription</keyword>
<protein>
    <submittedName>
        <fullName evidence="5">Helix-turn-helix transcriptional regulator</fullName>
    </submittedName>
</protein>
<dbReference type="PANTHER" id="PTHR44688">
    <property type="entry name" value="DNA-BINDING TRANSCRIPTIONAL ACTIVATOR DEVR_DOSR"/>
    <property type="match status" value="1"/>
</dbReference>
<gene>
    <name evidence="5" type="ORF">C4N25_06440</name>
</gene>
<dbReference type="InterPro" id="IPR000792">
    <property type="entry name" value="Tscrpt_reg_LuxR_C"/>
</dbReference>
<dbReference type="PRINTS" id="PR00038">
    <property type="entry name" value="HTHLUXR"/>
</dbReference>
<organism evidence="5 6">
    <name type="scientific">Faecalibacterium prausnitzii</name>
    <dbReference type="NCBI Taxonomy" id="853"/>
    <lineage>
        <taxon>Bacteria</taxon>
        <taxon>Bacillati</taxon>
        <taxon>Bacillota</taxon>
        <taxon>Clostridia</taxon>
        <taxon>Eubacteriales</taxon>
        <taxon>Oscillospiraceae</taxon>
        <taxon>Faecalibacterium</taxon>
    </lineage>
</organism>
<dbReference type="CDD" id="cd06170">
    <property type="entry name" value="LuxR_C_like"/>
    <property type="match status" value="1"/>
</dbReference>
<dbReference type="PROSITE" id="PS50043">
    <property type="entry name" value="HTH_LUXR_2"/>
    <property type="match status" value="1"/>
</dbReference>
<feature type="domain" description="HTH luxR-type" evidence="4">
    <location>
        <begin position="307"/>
        <end position="372"/>
    </location>
</feature>
<dbReference type="Proteomes" id="UP000251634">
    <property type="component" value="Unassembled WGS sequence"/>
</dbReference>
<dbReference type="Gene3D" id="1.10.10.10">
    <property type="entry name" value="Winged helix-like DNA-binding domain superfamily/Winged helix DNA-binding domain"/>
    <property type="match status" value="1"/>
</dbReference>
<evidence type="ECO:0000313" key="5">
    <source>
        <dbReference type="EMBL" id="RAW50615.1"/>
    </source>
</evidence>
<evidence type="ECO:0000256" key="1">
    <source>
        <dbReference type="ARBA" id="ARBA00023015"/>
    </source>
</evidence>